<dbReference type="Pfam" id="PF13579">
    <property type="entry name" value="Glyco_trans_4_4"/>
    <property type="match status" value="1"/>
</dbReference>
<gene>
    <name evidence="2" type="ORF">HXK21_05535</name>
</gene>
<dbReference type="RefSeq" id="WP_303763943.1">
    <property type="nucleotide sequence ID" value="NZ_JABZGR010000014.1"/>
</dbReference>
<feature type="domain" description="Glycosyltransferase subfamily 4-like N-terminal" evidence="1">
    <location>
        <begin position="32"/>
        <end position="170"/>
    </location>
</feature>
<organism evidence="2 3">
    <name type="scientific">Alloprevotella tannerae</name>
    <dbReference type="NCBI Taxonomy" id="76122"/>
    <lineage>
        <taxon>Bacteria</taxon>
        <taxon>Pseudomonadati</taxon>
        <taxon>Bacteroidota</taxon>
        <taxon>Bacteroidia</taxon>
        <taxon>Bacteroidales</taxon>
        <taxon>Prevotellaceae</taxon>
        <taxon>Alloprevotella</taxon>
    </lineage>
</organism>
<dbReference type="Proteomes" id="UP000704068">
    <property type="component" value="Unassembled WGS sequence"/>
</dbReference>
<accession>A0A929RWC7</accession>
<sequence length="384" mass="43629">MKKKLIRITTADISLDGLLKGQLRYMNQYYDVVALSNDTGCLRSVGEREGVRTIEVPMHREIALLPDLKCLWQLYRTFRRERPFIIHSNTPKGSLLAMIAGWLARVPHRLYTVTGLRYQGASGLFRKILMTMERLSCAFATKVIPEGEGVKRTLYADRITRKPMRVVLNGNINGIDTQHFSPAAVEAMQGADARSRIRSSLGLRPEDFAFIFIGRIVGDKGMNELAAAMRRLVREQPDCKLILVGRFESELDPLQPENEAFLKESPAVCYVGYQQDVRPYLLAADALVFPSYREGFPNVVMQAGSMQLPAIVTDILGCNEIVEADRNGLLIPPRDEAALYEAMLRFLQDRPLVCDLARNARPMIFSRYEQRAVWEALREEYDRL</sequence>
<dbReference type="PANTHER" id="PTHR12526">
    <property type="entry name" value="GLYCOSYLTRANSFERASE"/>
    <property type="match status" value="1"/>
</dbReference>
<dbReference type="AlphaFoldDB" id="A0A929RWC7"/>
<dbReference type="GO" id="GO:0016757">
    <property type="term" value="F:glycosyltransferase activity"/>
    <property type="evidence" value="ECO:0007669"/>
    <property type="project" value="UniProtKB-ARBA"/>
</dbReference>
<dbReference type="SUPFAM" id="SSF53756">
    <property type="entry name" value="UDP-Glycosyltransferase/glycogen phosphorylase"/>
    <property type="match status" value="1"/>
</dbReference>
<dbReference type="EMBL" id="JABZGR010000014">
    <property type="protein sequence ID" value="MBF0970485.1"/>
    <property type="molecule type" value="Genomic_DNA"/>
</dbReference>
<evidence type="ECO:0000259" key="1">
    <source>
        <dbReference type="Pfam" id="PF13579"/>
    </source>
</evidence>
<protein>
    <submittedName>
        <fullName evidence="2">Glycosyltransferase family 4 protein</fullName>
    </submittedName>
</protein>
<name>A0A929RWC7_9BACT</name>
<comment type="caution">
    <text evidence="2">The sequence shown here is derived from an EMBL/GenBank/DDBJ whole genome shotgun (WGS) entry which is preliminary data.</text>
</comment>
<dbReference type="Gene3D" id="3.40.50.2000">
    <property type="entry name" value="Glycogen Phosphorylase B"/>
    <property type="match status" value="2"/>
</dbReference>
<reference evidence="2" key="1">
    <citation type="submission" date="2020-04" db="EMBL/GenBank/DDBJ databases">
        <title>Deep metagenomics examines the oral microbiome during advanced dental caries in children, revealing novel taxa and co-occurrences with host molecules.</title>
        <authorList>
            <person name="Baker J.L."/>
            <person name="Morton J.T."/>
            <person name="Dinis M."/>
            <person name="Alvarez R."/>
            <person name="Tran N.C."/>
            <person name="Knight R."/>
            <person name="Edlund A."/>
        </authorList>
    </citation>
    <scope>NUCLEOTIDE SEQUENCE</scope>
    <source>
        <strain evidence="2">JCVI_34_bin.1</strain>
    </source>
</reference>
<dbReference type="CDD" id="cd03808">
    <property type="entry name" value="GT4_CapM-like"/>
    <property type="match status" value="1"/>
</dbReference>
<proteinExistence type="predicted"/>
<dbReference type="InterPro" id="IPR028098">
    <property type="entry name" value="Glyco_trans_4-like_N"/>
</dbReference>
<evidence type="ECO:0000313" key="2">
    <source>
        <dbReference type="EMBL" id="MBF0970485.1"/>
    </source>
</evidence>
<evidence type="ECO:0000313" key="3">
    <source>
        <dbReference type="Proteomes" id="UP000704068"/>
    </source>
</evidence>
<dbReference type="Pfam" id="PF13692">
    <property type="entry name" value="Glyco_trans_1_4"/>
    <property type="match status" value="1"/>
</dbReference>